<dbReference type="InterPro" id="IPR032710">
    <property type="entry name" value="NTF2-like_dom_sf"/>
</dbReference>
<gene>
    <name evidence="2" type="ORF">H9K75_11530</name>
</gene>
<dbReference type="RefSeq" id="WP_187725843.1">
    <property type="nucleotide sequence ID" value="NZ_CP060783.1"/>
</dbReference>
<evidence type="ECO:0000259" key="1">
    <source>
        <dbReference type="Pfam" id="PF13474"/>
    </source>
</evidence>
<dbReference type="AlphaFoldDB" id="A0A7H0GPX0"/>
<name>A0A7H0GPX0_9BURK</name>
<dbReference type="EMBL" id="CP060783">
    <property type="protein sequence ID" value="QNP50336.1"/>
    <property type="molecule type" value="Genomic_DNA"/>
</dbReference>
<reference evidence="2 3" key="1">
    <citation type="submission" date="2020-08" db="EMBL/GenBank/DDBJ databases">
        <title>Genome sequence of Diaphorobacter aerolatus KACC 16536T.</title>
        <authorList>
            <person name="Hyun D.-W."/>
            <person name="Bae J.-W."/>
        </authorList>
    </citation>
    <scope>NUCLEOTIDE SEQUENCE [LARGE SCALE GENOMIC DNA]</scope>
    <source>
        <strain evidence="2 3">KACC 16536</strain>
    </source>
</reference>
<evidence type="ECO:0000313" key="2">
    <source>
        <dbReference type="EMBL" id="QNP50336.1"/>
    </source>
</evidence>
<protein>
    <submittedName>
        <fullName evidence="2">Nuclear transport factor 2 family protein</fullName>
    </submittedName>
</protein>
<accession>A0A7H0GPX0</accession>
<dbReference type="KEGG" id="daer:H9K75_11530"/>
<keyword evidence="3" id="KW-1185">Reference proteome</keyword>
<dbReference type="InterPro" id="IPR037401">
    <property type="entry name" value="SnoaL-like"/>
</dbReference>
<evidence type="ECO:0000313" key="3">
    <source>
        <dbReference type="Proteomes" id="UP000516028"/>
    </source>
</evidence>
<dbReference type="Pfam" id="PF13474">
    <property type="entry name" value="SnoaL_3"/>
    <property type="match status" value="1"/>
</dbReference>
<sequence>MKRATTRAALLAGSPDEVEAAFYEALHTADLERLMACWADDDDVFCVHPGGGARVVGVQAIRELFASMLERGGLNVQPGEVVRMQSHGSAVHSVIEHVVVNLPDGPREALVHATNVYLKQPQGWRIVAHHASAAAAGERGAAPPRAHVLH</sequence>
<dbReference type="SUPFAM" id="SSF54427">
    <property type="entry name" value="NTF2-like"/>
    <property type="match status" value="1"/>
</dbReference>
<organism evidence="2 3">
    <name type="scientific">Diaphorobacter aerolatus</name>
    <dbReference type="NCBI Taxonomy" id="1288495"/>
    <lineage>
        <taxon>Bacteria</taxon>
        <taxon>Pseudomonadati</taxon>
        <taxon>Pseudomonadota</taxon>
        <taxon>Betaproteobacteria</taxon>
        <taxon>Burkholderiales</taxon>
        <taxon>Comamonadaceae</taxon>
        <taxon>Diaphorobacter</taxon>
    </lineage>
</organism>
<dbReference type="CDD" id="cd00531">
    <property type="entry name" value="NTF2_like"/>
    <property type="match status" value="1"/>
</dbReference>
<proteinExistence type="predicted"/>
<feature type="domain" description="SnoaL-like" evidence="1">
    <location>
        <begin position="20"/>
        <end position="135"/>
    </location>
</feature>
<dbReference type="Proteomes" id="UP000516028">
    <property type="component" value="Chromosome"/>
</dbReference>
<dbReference type="Gene3D" id="3.10.450.50">
    <property type="match status" value="1"/>
</dbReference>